<gene>
    <name evidence="1" type="ORF">BANT10_02448</name>
</gene>
<evidence type="ECO:0000313" key="2">
    <source>
        <dbReference type="Proteomes" id="UP000234342"/>
    </source>
</evidence>
<dbReference type="RefSeq" id="WP_233429443.1">
    <property type="nucleotide sequence ID" value="NZ_FXZE01000011.1"/>
</dbReference>
<dbReference type="AlphaFoldDB" id="A0A2H1JWH0"/>
<proteinExistence type="predicted"/>
<dbReference type="Proteomes" id="UP000234342">
    <property type="component" value="Unassembled WGS sequence"/>
</dbReference>
<organism evidence="1 2">
    <name type="scientific">Brevibacterium antiquum</name>
    <dbReference type="NCBI Taxonomy" id="234835"/>
    <lineage>
        <taxon>Bacteria</taxon>
        <taxon>Bacillati</taxon>
        <taxon>Actinomycetota</taxon>
        <taxon>Actinomycetes</taxon>
        <taxon>Micrococcales</taxon>
        <taxon>Brevibacteriaceae</taxon>
        <taxon>Brevibacterium</taxon>
    </lineage>
</organism>
<sequence>MDEAFGLDVIGKERPDLVQGSLGDTAQLLLVLLSKSTGLIGQAAESMAAATSRCP</sequence>
<reference evidence="2" key="1">
    <citation type="submission" date="2017-03" db="EMBL/GenBank/DDBJ databases">
        <authorList>
            <person name="Monnet C."/>
        </authorList>
    </citation>
    <scope>NUCLEOTIDE SEQUENCE [LARGE SCALE GENOMIC DNA]</scope>
    <source>
        <strain evidence="2">P10</strain>
    </source>
</reference>
<keyword evidence="2" id="KW-1185">Reference proteome</keyword>
<accession>A0A2H1JWH0</accession>
<evidence type="ECO:0000313" key="1">
    <source>
        <dbReference type="EMBL" id="SMX91885.1"/>
    </source>
</evidence>
<protein>
    <submittedName>
        <fullName evidence="1">Uncharacterized protein</fullName>
    </submittedName>
</protein>
<name>A0A2H1JWH0_9MICO</name>
<dbReference type="EMBL" id="FXZE01000011">
    <property type="protein sequence ID" value="SMX91885.1"/>
    <property type="molecule type" value="Genomic_DNA"/>
</dbReference>